<keyword evidence="4" id="KW-0239">DNA-directed DNA polymerase</keyword>
<dbReference type="InterPro" id="IPR050240">
    <property type="entry name" value="DNA_pol_type-B"/>
</dbReference>
<dbReference type="InterPro" id="IPR006134">
    <property type="entry name" value="DNA-dir_DNA_pol_B_multi_dom"/>
</dbReference>
<accession>A0A9W4T9R7</accession>
<feature type="non-terminal residue" evidence="8">
    <location>
        <position position="1"/>
    </location>
</feature>
<proteinExistence type="predicted"/>
<comment type="caution">
    <text evidence="8">The sequence shown here is derived from an EMBL/GenBank/DDBJ whole genome shotgun (WGS) entry which is preliminary data.</text>
</comment>
<feature type="domain" description="DNA-directed DNA polymerase family B multifunctional" evidence="7">
    <location>
        <begin position="60"/>
        <end position="248"/>
    </location>
</feature>
<evidence type="ECO:0000256" key="1">
    <source>
        <dbReference type="ARBA" id="ARBA00012417"/>
    </source>
</evidence>
<name>A0A9W4T9R7_9GLOM</name>
<gene>
    <name evidence="8" type="ORF">FWILDA_LOCUS18059</name>
</gene>
<dbReference type="GO" id="GO:0003677">
    <property type="term" value="F:DNA binding"/>
    <property type="evidence" value="ECO:0007669"/>
    <property type="project" value="UniProtKB-KW"/>
</dbReference>
<dbReference type="AlphaFoldDB" id="A0A9W4T9R7"/>
<dbReference type="PANTHER" id="PTHR10322:SF23">
    <property type="entry name" value="DNA POLYMERASE DELTA CATALYTIC SUBUNIT"/>
    <property type="match status" value="1"/>
</dbReference>
<dbReference type="InterPro" id="IPR043502">
    <property type="entry name" value="DNA/RNA_pol_sf"/>
</dbReference>
<dbReference type="EC" id="2.7.7.7" evidence="1"/>
<evidence type="ECO:0000256" key="3">
    <source>
        <dbReference type="ARBA" id="ARBA00022695"/>
    </source>
</evidence>
<evidence type="ECO:0000256" key="6">
    <source>
        <dbReference type="ARBA" id="ARBA00049244"/>
    </source>
</evidence>
<evidence type="ECO:0000313" key="9">
    <source>
        <dbReference type="Proteomes" id="UP001153678"/>
    </source>
</evidence>
<keyword evidence="2" id="KW-0808">Transferase</keyword>
<evidence type="ECO:0000256" key="4">
    <source>
        <dbReference type="ARBA" id="ARBA00022932"/>
    </source>
</evidence>
<feature type="non-terminal residue" evidence="8">
    <location>
        <position position="249"/>
    </location>
</feature>
<keyword evidence="9" id="KW-1185">Reference proteome</keyword>
<sequence>AYAVKRDMVISTRVPKNIEKGKYPGAYVFPSKKGIESRRPVIGLDFASLYPTWCVRHDNQTEKKGLYSVVLEDLANKRLELKARLVPLEKKKQHFGKMISSAKESDYWDLKQKTLKVYMNTFYREAGNSLSSIYLRELACRTTTLRKYYLNFVAKFVSKKAFFREELFKEAYWTEMVKITMNVMSKLRNQVNAYLRIKSGTSYLKIAYEEVLFPICFTGKKKYFGIEHEDIVNFKLKNLFMKGIYTVKQ</sequence>
<dbReference type="GO" id="GO:0006261">
    <property type="term" value="P:DNA-templated DNA replication"/>
    <property type="evidence" value="ECO:0007669"/>
    <property type="project" value="TreeGrafter"/>
</dbReference>
<dbReference type="OrthoDB" id="6755010at2759"/>
<keyword evidence="3" id="KW-0548">Nucleotidyltransferase</keyword>
<organism evidence="8 9">
    <name type="scientific">Funneliformis geosporum</name>
    <dbReference type="NCBI Taxonomy" id="1117311"/>
    <lineage>
        <taxon>Eukaryota</taxon>
        <taxon>Fungi</taxon>
        <taxon>Fungi incertae sedis</taxon>
        <taxon>Mucoromycota</taxon>
        <taxon>Glomeromycotina</taxon>
        <taxon>Glomeromycetes</taxon>
        <taxon>Glomerales</taxon>
        <taxon>Glomeraceae</taxon>
        <taxon>Funneliformis</taxon>
    </lineage>
</organism>
<evidence type="ECO:0000256" key="5">
    <source>
        <dbReference type="ARBA" id="ARBA00023125"/>
    </source>
</evidence>
<dbReference type="Gene3D" id="3.90.1600.10">
    <property type="entry name" value="Palm domain of DNA polymerase"/>
    <property type="match status" value="1"/>
</dbReference>
<evidence type="ECO:0000313" key="8">
    <source>
        <dbReference type="EMBL" id="CAI2197401.1"/>
    </source>
</evidence>
<comment type="catalytic activity">
    <reaction evidence="6">
        <text>DNA(n) + a 2'-deoxyribonucleoside 5'-triphosphate = DNA(n+1) + diphosphate</text>
        <dbReference type="Rhea" id="RHEA:22508"/>
        <dbReference type="Rhea" id="RHEA-COMP:17339"/>
        <dbReference type="Rhea" id="RHEA-COMP:17340"/>
        <dbReference type="ChEBI" id="CHEBI:33019"/>
        <dbReference type="ChEBI" id="CHEBI:61560"/>
        <dbReference type="ChEBI" id="CHEBI:173112"/>
        <dbReference type="EC" id="2.7.7.7"/>
    </reaction>
</comment>
<evidence type="ECO:0000259" key="7">
    <source>
        <dbReference type="Pfam" id="PF00136"/>
    </source>
</evidence>
<evidence type="ECO:0000256" key="2">
    <source>
        <dbReference type="ARBA" id="ARBA00022679"/>
    </source>
</evidence>
<keyword evidence="5" id="KW-0238">DNA-binding</keyword>
<dbReference type="Proteomes" id="UP001153678">
    <property type="component" value="Unassembled WGS sequence"/>
</dbReference>
<dbReference type="GO" id="GO:0003887">
    <property type="term" value="F:DNA-directed DNA polymerase activity"/>
    <property type="evidence" value="ECO:0007669"/>
    <property type="project" value="UniProtKB-KW"/>
</dbReference>
<dbReference type="SUPFAM" id="SSF56672">
    <property type="entry name" value="DNA/RNA polymerases"/>
    <property type="match status" value="1"/>
</dbReference>
<dbReference type="GO" id="GO:0000166">
    <property type="term" value="F:nucleotide binding"/>
    <property type="evidence" value="ECO:0007669"/>
    <property type="project" value="InterPro"/>
</dbReference>
<reference evidence="8" key="1">
    <citation type="submission" date="2022-08" db="EMBL/GenBank/DDBJ databases">
        <authorList>
            <person name="Kallberg Y."/>
            <person name="Tangrot J."/>
            <person name="Rosling A."/>
        </authorList>
    </citation>
    <scope>NUCLEOTIDE SEQUENCE</scope>
    <source>
        <strain evidence="8">Wild A</strain>
    </source>
</reference>
<dbReference type="Pfam" id="PF00136">
    <property type="entry name" value="DNA_pol_B"/>
    <property type="match status" value="1"/>
</dbReference>
<dbReference type="EMBL" id="CAMKVN010016228">
    <property type="protein sequence ID" value="CAI2197401.1"/>
    <property type="molecule type" value="Genomic_DNA"/>
</dbReference>
<protein>
    <recommendedName>
        <fullName evidence="1">DNA-directed DNA polymerase</fullName>
        <ecNumber evidence="1">2.7.7.7</ecNumber>
    </recommendedName>
</protein>
<dbReference type="InterPro" id="IPR023211">
    <property type="entry name" value="DNA_pol_palm_dom_sf"/>
</dbReference>
<dbReference type="PANTHER" id="PTHR10322">
    <property type="entry name" value="DNA POLYMERASE CATALYTIC SUBUNIT"/>
    <property type="match status" value="1"/>
</dbReference>